<protein>
    <submittedName>
        <fullName evidence="5">Helix-turn-helix transcriptional regulator</fullName>
    </submittedName>
</protein>
<keyword evidence="6" id="KW-1185">Reference proteome</keyword>
<dbReference type="RefSeq" id="WP_348395641.1">
    <property type="nucleotide sequence ID" value="NZ_CP136600.1"/>
</dbReference>
<evidence type="ECO:0000256" key="3">
    <source>
        <dbReference type="ARBA" id="ARBA00023163"/>
    </source>
</evidence>
<keyword evidence="1" id="KW-0805">Transcription regulation</keyword>
<evidence type="ECO:0000313" key="6">
    <source>
        <dbReference type="Proteomes" id="UP001301442"/>
    </source>
</evidence>
<dbReference type="PRINTS" id="PR00038">
    <property type="entry name" value="HTHLUXR"/>
</dbReference>
<reference evidence="5 6" key="1">
    <citation type="submission" date="2023-09" db="EMBL/GenBank/DDBJ databases">
        <authorList>
            <person name="Qi X."/>
        </authorList>
    </citation>
    <scope>NUCLEOTIDE SEQUENCE [LARGE SCALE GENOMIC DNA]</scope>
    <source>
        <strain evidence="5 6">S1-1</strain>
    </source>
</reference>
<dbReference type="PROSITE" id="PS50043">
    <property type="entry name" value="HTH_LUXR_2"/>
    <property type="match status" value="1"/>
</dbReference>
<dbReference type="PANTHER" id="PTHR44688">
    <property type="entry name" value="DNA-BINDING TRANSCRIPTIONAL ACTIVATOR DEVR_DOSR"/>
    <property type="match status" value="1"/>
</dbReference>
<evidence type="ECO:0000313" key="5">
    <source>
        <dbReference type="EMBL" id="WOH36829.1"/>
    </source>
</evidence>
<dbReference type="PROSITE" id="PS00622">
    <property type="entry name" value="HTH_LUXR_1"/>
    <property type="match status" value="1"/>
</dbReference>
<dbReference type="SMART" id="SM00421">
    <property type="entry name" value="HTH_LUXR"/>
    <property type="match status" value="1"/>
</dbReference>
<dbReference type="Gene3D" id="1.10.10.10">
    <property type="entry name" value="Winged helix-like DNA-binding domain superfamily/Winged helix DNA-binding domain"/>
    <property type="match status" value="1"/>
</dbReference>
<dbReference type="EMBL" id="CP136600">
    <property type="protein sequence ID" value="WOH36829.1"/>
    <property type="molecule type" value="Genomic_DNA"/>
</dbReference>
<dbReference type="InterPro" id="IPR016032">
    <property type="entry name" value="Sig_transdc_resp-reg_C-effctor"/>
</dbReference>
<evidence type="ECO:0000256" key="1">
    <source>
        <dbReference type="ARBA" id="ARBA00023015"/>
    </source>
</evidence>
<feature type="domain" description="HTH luxR-type" evidence="4">
    <location>
        <begin position="201"/>
        <end position="266"/>
    </location>
</feature>
<accession>A0ABZ0GMA8</accession>
<dbReference type="SUPFAM" id="SSF46894">
    <property type="entry name" value="C-terminal effector domain of the bipartite response regulators"/>
    <property type="match status" value="1"/>
</dbReference>
<organism evidence="5 6">
    <name type="scientific">Thalassotalea fonticola</name>
    <dbReference type="NCBI Taxonomy" id="3065649"/>
    <lineage>
        <taxon>Bacteria</taxon>
        <taxon>Pseudomonadati</taxon>
        <taxon>Pseudomonadota</taxon>
        <taxon>Gammaproteobacteria</taxon>
        <taxon>Alteromonadales</taxon>
        <taxon>Colwelliaceae</taxon>
        <taxon>Thalassotalea</taxon>
    </lineage>
</organism>
<evidence type="ECO:0000256" key="2">
    <source>
        <dbReference type="ARBA" id="ARBA00023125"/>
    </source>
</evidence>
<dbReference type="InterPro" id="IPR000792">
    <property type="entry name" value="Tscrpt_reg_LuxR_C"/>
</dbReference>
<dbReference type="PANTHER" id="PTHR44688:SF16">
    <property type="entry name" value="DNA-BINDING TRANSCRIPTIONAL ACTIVATOR DEVR_DOSR"/>
    <property type="match status" value="1"/>
</dbReference>
<sequence length="283" mass="32368">MSQINSPLEKWSNSLANLIENIGTQEFYPFLSDVLESISPFDDMVVIAYPESQKPFLVFHDLADKHKQTTLNLYFSGGYFLDPFYNLQSNVAEEGIYHLSDLAPDEFSESEYFKNYYAGTELKDELGFLLNYDQQCKVILSLGVRNKDNVVTEQDISRLKNTFKIVKALCHQHWQRVSLPFPNTEGQYEGEMGLQLSKAFKNFATDFLSERECEIVRLILKGYSSKSIAELLGISPDTVKVHRKHIHLKLEVSSQAELFSLFLSSLSLTEIGSDVDPLTLYFQ</sequence>
<gene>
    <name evidence="5" type="ORF">RI844_15840</name>
</gene>
<evidence type="ECO:0000259" key="4">
    <source>
        <dbReference type="PROSITE" id="PS50043"/>
    </source>
</evidence>
<dbReference type="InterPro" id="IPR036388">
    <property type="entry name" value="WH-like_DNA-bd_sf"/>
</dbReference>
<dbReference type="CDD" id="cd06170">
    <property type="entry name" value="LuxR_C_like"/>
    <property type="match status" value="1"/>
</dbReference>
<dbReference type="Proteomes" id="UP001301442">
    <property type="component" value="Chromosome"/>
</dbReference>
<proteinExistence type="predicted"/>
<name>A0ABZ0GMA8_9GAMM</name>
<keyword evidence="2" id="KW-0238">DNA-binding</keyword>
<keyword evidence="3" id="KW-0804">Transcription</keyword>
<dbReference type="Pfam" id="PF00196">
    <property type="entry name" value="GerE"/>
    <property type="match status" value="1"/>
</dbReference>